<proteinExistence type="predicted"/>
<reference evidence="1" key="1">
    <citation type="submission" date="2007-06" db="EMBL/GenBank/DDBJ databases">
        <title>Bracovirus Evolution: Comparative Genomics of Multiple Viral and Proviral Genomes.</title>
        <authorList>
            <person name="Desjardins C.A."/>
            <person name="Gundersen-Rindal D.E."/>
            <person name="Hostetler J.B."/>
            <person name="Tallon L.J."/>
            <person name="Utterback T.R."/>
            <person name="Fuester R.W."/>
            <person name="Schatz M.C."/>
            <person name="Pedroni M.J."/>
            <person name="Fadrosh D.W."/>
            <person name="Haas B.J."/>
            <person name="Toms B.S."/>
            <person name="Chen D."/>
            <person name="Nene V."/>
        </authorList>
    </citation>
    <scope>NUCLEOTIDE SEQUENCE</scope>
</reference>
<sequence>MVIRIHSHTTTKMSGHVVTKYVNITNTIAVPVEWSAHVFRDFLVALVEQVIDAVNSGKSVVLQILNTPAKLVQRQDRNGIRYFFEKVFRECVNALEHRVSLDDYNVQVYRSESRTAFYVMPIAQNKNYTLHFLFSKPSLRSVQTQQHGSCQRKTLPERFMAPIKKFYYVIYFITSPYWVAKKFAVVPSTWVSCPQKQAMVAFPLFGKKKFSSCIEKRRPSDESWPTFPVTIEYKTNVYKDAVVYIELRQKLGSSFVTSFRASAASKLMRDEIPVVDVSSTEIKGTNDLPEAVSSSTVTASDNEIFEASDSSEPSPSTVIQKIHYKATKHDLFMKIRDMINEVSELLDDYIKMEF</sequence>
<gene>
    <name evidence="1" type="ORF">GFP_L2_0190</name>
</gene>
<name>B7S8M0_9HYME</name>
<dbReference type="AlphaFoldDB" id="B7S8M0"/>
<accession>B7S8M0</accession>
<protein>
    <submittedName>
        <fullName evidence="1">Uncharacterized protein</fullName>
    </submittedName>
</protein>
<evidence type="ECO:0000313" key="1">
    <source>
        <dbReference type="EMBL" id="ACE75245.1"/>
    </source>
</evidence>
<dbReference type="EMBL" id="EF710648">
    <property type="protein sequence ID" value="ACE75245.1"/>
    <property type="molecule type" value="Genomic_DNA"/>
</dbReference>
<organism evidence="1">
    <name type="scientific">Glyptapanteles flavicoxis</name>
    <dbReference type="NCBI Taxonomy" id="463051"/>
    <lineage>
        <taxon>Eukaryota</taxon>
        <taxon>Metazoa</taxon>
        <taxon>Ecdysozoa</taxon>
        <taxon>Arthropoda</taxon>
        <taxon>Hexapoda</taxon>
        <taxon>Insecta</taxon>
        <taxon>Pterygota</taxon>
        <taxon>Neoptera</taxon>
        <taxon>Endopterygota</taxon>
        <taxon>Hymenoptera</taxon>
        <taxon>Apocrita</taxon>
        <taxon>Ichneumonoidea</taxon>
        <taxon>Braconidae</taxon>
        <taxon>Microgastrinae</taxon>
        <taxon>Glyptapanteles</taxon>
    </lineage>
</organism>